<gene>
    <name evidence="1" type="ORF">H6P81_011946</name>
</gene>
<protein>
    <submittedName>
        <fullName evidence="1">Uncharacterized protein</fullName>
    </submittedName>
</protein>
<keyword evidence="2" id="KW-1185">Reference proteome</keyword>
<evidence type="ECO:0000313" key="1">
    <source>
        <dbReference type="EMBL" id="KAG9445818.1"/>
    </source>
</evidence>
<evidence type="ECO:0000313" key="2">
    <source>
        <dbReference type="Proteomes" id="UP000825729"/>
    </source>
</evidence>
<name>A0AAV7EF08_ARIFI</name>
<dbReference type="Proteomes" id="UP000825729">
    <property type="component" value="Unassembled WGS sequence"/>
</dbReference>
<dbReference type="AlphaFoldDB" id="A0AAV7EF08"/>
<comment type="caution">
    <text evidence="1">The sequence shown here is derived from an EMBL/GenBank/DDBJ whole genome shotgun (WGS) entry which is preliminary data.</text>
</comment>
<sequence length="90" mass="9438">MAETQRVACKATVKPLSQTDTCAHLLATFNPAPGTSQPKFLAALGPVSGSIKIIELAFYGVLSTVLTGFSPFSCRIATFNPPVRPLSKAS</sequence>
<proteinExistence type="predicted"/>
<dbReference type="EMBL" id="JAINDJ010000005">
    <property type="protein sequence ID" value="KAG9445818.1"/>
    <property type="molecule type" value="Genomic_DNA"/>
</dbReference>
<reference evidence="1 2" key="1">
    <citation type="submission" date="2021-07" db="EMBL/GenBank/DDBJ databases">
        <title>The Aristolochia fimbriata genome: insights into angiosperm evolution, floral development and chemical biosynthesis.</title>
        <authorList>
            <person name="Jiao Y."/>
        </authorList>
    </citation>
    <scope>NUCLEOTIDE SEQUENCE [LARGE SCALE GENOMIC DNA]</scope>
    <source>
        <strain evidence="1">IBCAS-2021</strain>
        <tissue evidence="1">Leaf</tissue>
    </source>
</reference>
<organism evidence="1 2">
    <name type="scientific">Aristolochia fimbriata</name>
    <name type="common">White veined hardy Dutchman's pipe vine</name>
    <dbReference type="NCBI Taxonomy" id="158543"/>
    <lineage>
        <taxon>Eukaryota</taxon>
        <taxon>Viridiplantae</taxon>
        <taxon>Streptophyta</taxon>
        <taxon>Embryophyta</taxon>
        <taxon>Tracheophyta</taxon>
        <taxon>Spermatophyta</taxon>
        <taxon>Magnoliopsida</taxon>
        <taxon>Magnoliidae</taxon>
        <taxon>Piperales</taxon>
        <taxon>Aristolochiaceae</taxon>
        <taxon>Aristolochia</taxon>
    </lineage>
</organism>
<accession>A0AAV7EF08</accession>